<dbReference type="PROSITE" id="PS01186">
    <property type="entry name" value="EGF_2"/>
    <property type="match status" value="4"/>
</dbReference>
<evidence type="ECO:0000256" key="2">
    <source>
        <dbReference type="ARBA" id="ARBA00022729"/>
    </source>
</evidence>
<dbReference type="PROSITE" id="PS00010">
    <property type="entry name" value="ASX_HYDROXYL"/>
    <property type="match status" value="5"/>
</dbReference>
<feature type="chain" id="PRO_5001496658" evidence="6">
    <location>
        <begin position="21"/>
        <end position="647"/>
    </location>
</feature>
<evidence type="ECO:0000256" key="5">
    <source>
        <dbReference type="SAM" id="MobiDB-lite"/>
    </source>
</evidence>
<dbReference type="CDD" id="cd00054">
    <property type="entry name" value="EGF_CA"/>
    <property type="match status" value="5"/>
</dbReference>
<dbReference type="eggNOG" id="COG3391">
    <property type="taxonomic scope" value="Bacteria"/>
</dbReference>
<dbReference type="InterPro" id="IPR003886">
    <property type="entry name" value="NIDO_dom"/>
</dbReference>
<dbReference type="InterPro" id="IPR000742">
    <property type="entry name" value="EGF"/>
</dbReference>
<dbReference type="SMART" id="SM00539">
    <property type="entry name" value="NIDO"/>
    <property type="match status" value="1"/>
</dbReference>
<dbReference type="NCBIfam" id="TIGR03901">
    <property type="entry name" value="MYXO-CTERM"/>
    <property type="match status" value="1"/>
</dbReference>
<dbReference type="STRING" id="1192034.CAP_0396"/>
<evidence type="ECO:0000256" key="4">
    <source>
        <dbReference type="ARBA" id="ARBA00023157"/>
    </source>
</evidence>
<dbReference type="InterPro" id="IPR000152">
    <property type="entry name" value="EGF-type_Asp/Asn_hydroxyl_site"/>
</dbReference>
<dbReference type="GO" id="GO:0071944">
    <property type="term" value="C:cell periphery"/>
    <property type="evidence" value="ECO:0007669"/>
    <property type="project" value="UniProtKB-ARBA"/>
</dbReference>
<keyword evidence="2 6" id="KW-0732">Signal</keyword>
<dbReference type="FunFam" id="2.10.25.10:FF:000038">
    <property type="entry name" value="Fibrillin 2"/>
    <property type="match status" value="5"/>
</dbReference>
<proteinExistence type="predicted"/>
<feature type="domain" description="EGF-like" evidence="7">
    <location>
        <begin position="337"/>
        <end position="378"/>
    </location>
</feature>
<dbReference type="PANTHER" id="PTHR24039:SF58">
    <property type="entry name" value="EGF-LIKE DOMAIN-CONTAINING PROTEIN"/>
    <property type="match status" value="1"/>
</dbReference>
<dbReference type="InterPro" id="IPR009030">
    <property type="entry name" value="Growth_fac_rcpt_cys_sf"/>
</dbReference>
<dbReference type="InterPro" id="IPR024731">
    <property type="entry name" value="NELL2-like_EGF"/>
</dbReference>
<feature type="region of interest" description="Disordered" evidence="5">
    <location>
        <begin position="545"/>
        <end position="622"/>
    </location>
</feature>
<dbReference type="EMBL" id="ASRX01000103">
    <property type="protein sequence ID" value="EYF00643.1"/>
    <property type="molecule type" value="Genomic_DNA"/>
</dbReference>
<evidence type="ECO:0000256" key="1">
    <source>
        <dbReference type="ARBA" id="ARBA00022536"/>
    </source>
</evidence>
<comment type="caution">
    <text evidence="8">The sequence shown here is derived from an EMBL/GenBank/DDBJ whole genome shotgun (WGS) entry which is preliminary data.</text>
</comment>
<evidence type="ECO:0000259" key="7">
    <source>
        <dbReference type="PROSITE" id="PS50026"/>
    </source>
</evidence>
<sequence>MLAGLAGLAALTASPRTASAALLVECPAGAQDLIIDPLVGSSSNPLDDGSYLVPVSTVSQVFPGGIPFLSTFNTFYINVNGNLSFGQAVSTYTPIAIPGLSVPTIAPFFADVDLRPVQGDVHLCVDTVGRRLIVTWDQVGYFNQKTDKLNAFQVILTNNDADTCPNVANFEVEFRYEQLTWTTGDASGGSMGLGGDPATAGIDAGDTVNAVALPGSGTAGVLSLVDATNANEPGVFRFLVAQGTLPNCGNGTLQLCEQCDDGNSSNNDACSNQCQLNVCGDGYRNPATEACDQLEFGAGLDVCPAGYTGTALCNNDPANPAGNGSCTVDSPPDGCVDVNECQNPALNVCSPQATCTNTPGSYTCTCNAGYTGNGLTCVDVDECASPATNTCSPQATCTNTPGSYTCTCNAGYTGNGFTCVDVDECTDPTANTCDDDASCTNVPGSYTCTCEPGYTGDGFTCTDIDECTDPTANTCDDDASCQNTSGGFECTCNPGYEGDGTTCTDVDECADPTTNTCDENASCQNTDGGFECTCDPGYEGDGTTCTEENPGTGGGGGAGGSGGTGGAGGSGEGNGGSGGSGGSGDGGNDGEGGTAGSGVSNPVNTEGGCSCSTPGTQPTAPPASLLVVAGVALMGARLRRPRRVNRG</sequence>
<dbReference type="SUPFAM" id="SSF57184">
    <property type="entry name" value="Growth factor receptor domain"/>
    <property type="match status" value="1"/>
</dbReference>
<dbReference type="InterPro" id="IPR024038">
    <property type="entry name" value="MYXO-CTERM"/>
</dbReference>
<evidence type="ECO:0000313" key="9">
    <source>
        <dbReference type="Proteomes" id="UP000019678"/>
    </source>
</evidence>
<feature type="domain" description="EGF-like" evidence="7">
    <location>
        <begin position="505"/>
        <end position="546"/>
    </location>
</feature>
<dbReference type="PANTHER" id="PTHR24039">
    <property type="entry name" value="FIBRILLIN-RELATED"/>
    <property type="match status" value="1"/>
</dbReference>
<gene>
    <name evidence="8" type="ORF">CAP_0396</name>
</gene>
<dbReference type="PROSITE" id="PS01187">
    <property type="entry name" value="EGF_CA"/>
    <property type="match status" value="1"/>
</dbReference>
<protein>
    <submittedName>
        <fullName evidence="8">Fibrillin-1 protein</fullName>
    </submittedName>
</protein>
<feature type="compositionally biased region" description="Gly residues" evidence="5">
    <location>
        <begin position="551"/>
        <end position="596"/>
    </location>
</feature>
<evidence type="ECO:0000256" key="6">
    <source>
        <dbReference type="SAM" id="SignalP"/>
    </source>
</evidence>
<keyword evidence="3" id="KW-0677">Repeat</keyword>
<dbReference type="Pfam" id="PF07645">
    <property type="entry name" value="EGF_CA"/>
    <property type="match status" value="2"/>
</dbReference>
<feature type="domain" description="EGF-like" evidence="7">
    <location>
        <begin position="421"/>
        <end position="460"/>
    </location>
</feature>
<evidence type="ECO:0000256" key="3">
    <source>
        <dbReference type="ARBA" id="ARBA00022737"/>
    </source>
</evidence>
<keyword evidence="9" id="KW-1185">Reference proteome</keyword>
<dbReference type="InterPro" id="IPR001881">
    <property type="entry name" value="EGF-like_Ca-bd_dom"/>
</dbReference>
<dbReference type="AlphaFoldDB" id="A0A017SUJ1"/>
<dbReference type="SMART" id="SM00181">
    <property type="entry name" value="EGF"/>
    <property type="match status" value="5"/>
</dbReference>
<dbReference type="Pfam" id="PF12947">
    <property type="entry name" value="EGF_3"/>
    <property type="match status" value="3"/>
</dbReference>
<dbReference type="InterPro" id="IPR018097">
    <property type="entry name" value="EGF_Ca-bd_CS"/>
</dbReference>
<dbReference type="PROSITE" id="PS50026">
    <property type="entry name" value="EGF_3"/>
    <property type="match status" value="5"/>
</dbReference>
<dbReference type="Pfam" id="PF06119">
    <property type="entry name" value="NIDO"/>
    <property type="match status" value="2"/>
</dbReference>
<accession>A0A017SUJ1</accession>
<organism evidence="8 9">
    <name type="scientific">Chondromyces apiculatus DSM 436</name>
    <dbReference type="NCBI Taxonomy" id="1192034"/>
    <lineage>
        <taxon>Bacteria</taxon>
        <taxon>Pseudomonadati</taxon>
        <taxon>Myxococcota</taxon>
        <taxon>Polyangia</taxon>
        <taxon>Polyangiales</taxon>
        <taxon>Polyangiaceae</taxon>
        <taxon>Chondromyces</taxon>
    </lineage>
</organism>
<feature type="domain" description="EGF-like" evidence="7">
    <location>
        <begin position="379"/>
        <end position="420"/>
    </location>
</feature>
<dbReference type="GO" id="GO:0005509">
    <property type="term" value="F:calcium ion binding"/>
    <property type="evidence" value="ECO:0007669"/>
    <property type="project" value="InterPro"/>
</dbReference>
<reference evidence="8 9" key="1">
    <citation type="submission" date="2013-05" db="EMBL/GenBank/DDBJ databases">
        <title>Genome assembly of Chondromyces apiculatus DSM 436.</title>
        <authorList>
            <person name="Sharma G."/>
            <person name="Khatri I."/>
            <person name="Kaur C."/>
            <person name="Mayilraj S."/>
            <person name="Subramanian S."/>
        </authorList>
    </citation>
    <scope>NUCLEOTIDE SEQUENCE [LARGE SCALE GENOMIC DNA]</scope>
    <source>
        <strain evidence="8 9">DSM 436</strain>
    </source>
</reference>
<dbReference type="RefSeq" id="WP_052376796.1">
    <property type="nucleotide sequence ID" value="NZ_ASRX01000103.1"/>
</dbReference>
<dbReference type="Proteomes" id="UP000019678">
    <property type="component" value="Unassembled WGS sequence"/>
</dbReference>
<dbReference type="SUPFAM" id="SSF57196">
    <property type="entry name" value="EGF/Laminin"/>
    <property type="match status" value="2"/>
</dbReference>
<evidence type="ECO:0000313" key="8">
    <source>
        <dbReference type="EMBL" id="EYF00643.1"/>
    </source>
</evidence>
<dbReference type="Gene3D" id="2.10.25.10">
    <property type="entry name" value="Laminin"/>
    <property type="match status" value="5"/>
</dbReference>
<name>A0A017SUJ1_9BACT</name>
<keyword evidence="1" id="KW-0245">EGF-like domain</keyword>
<feature type="domain" description="EGF-like" evidence="7">
    <location>
        <begin position="463"/>
        <end position="504"/>
    </location>
</feature>
<dbReference type="InterPro" id="IPR049883">
    <property type="entry name" value="NOTCH1_EGF-like"/>
</dbReference>
<dbReference type="SMART" id="SM00179">
    <property type="entry name" value="EGF_CA"/>
    <property type="match status" value="5"/>
</dbReference>
<dbReference type="GO" id="GO:0007160">
    <property type="term" value="P:cell-matrix adhesion"/>
    <property type="evidence" value="ECO:0007669"/>
    <property type="project" value="InterPro"/>
</dbReference>
<keyword evidence="4" id="KW-1015">Disulfide bond</keyword>
<feature type="signal peptide" evidence="6">
    <location>
        <begin position="1"/>
        <end position="20"/>
    </location>
</feature>